<dbReference type="STRING" id="765257.A0A0C9Y3G3"/>
<dbReference type="AlphaFoldDB" id="A0A0C9Y3G3"/>
<proteinExistence type="predicted"/>
<sequence>MSPIPLSFSGFSDNQSPPMFSSKSLQDPFHTPSNNYLGPYQVQAINSSVFSQGIPEIPHVQQLQSLQDTITKLQLENSSLKAERDAVQGAYNTLISQLTVMRSDSMTPADGPINVMLQSAPIVPTPLLKGDFLPHLNRVDYPDVRFWTEKDWKTWSSTTPEGQRANPYTSYFEDDKGEPLNAEKIGNILQTAREIWHEFRTHGVIKTDTTWSSMSLTVKKAFRSEISRAHSDLNLCEDGWKIDMIGKRYYSSFKQTWFTNRSDDSGKRKAKKELTDDTTSSPKPKRVKLTLSLSPEDSGHSTGDSTSNRSASNTGDSSTLSSSSILGPCMPSGPSSRQYTFPDADDVSQFDDNYTRAHAPGEKACKG</sequence>
<evidence type="ECO:0000313" key="3">
    <source>
        <dbReference type="Proteomes" id="UP000054018"/>
    </source>
</evidence>
<reference evidence="2 3" key="1">
    <citation type="submission" date="2014-04" db="EMBL/GenBank/DDBJ databases">
        <authorList>
            <consortium name="DOE Joint Genome Institute"/>
            <person name="Kuo A."/>
            <person name="Kohler A."/>
            <person name="Costa M.D."/>
            <person name="Nagy L.G."/>
            <person name="Floudas D."/>
            <person name="Copeland A."/>
            <person name="Barry K.W."/>
            <person name="Cichocki N."/>
            <person name="Veneault-Fourrey C."/>
            <person name="LaButti K."/>
            <person name="Lindquist E.A."/>
            <person name="Lipzen A."/>
            <person name="Lundell T."/>
            <person name="Morin E."/>
            <person name="Murat C."/>
            <person name="Sun H."/>
            <person name="Tunlid A."/>
            <person name="Henrissat B."/>
            <person name="Grigoriev I.V."/>
            <person name="Hibbett D.S."/>
            <person name="Martin F."/>
            <person name="Nordberg H.P."/>
            <person name="Cantor M.N."/>
            <person name="Hua S.X."/>
        </authorList>
    </citation>
    <scope>NUCLEOTIDE SEQUENCE [LARGE SCALE GENOMIC DNA]</scope>
    <source>
        <strain evidence="2 3">441</strain>
    </source>
</reference>
<reference evidence="3" key="2">
    <citation type="submission" date="2015-01" db="EMBL/GenBank/DDBJ databases">
        <title>Evolutionary Origins and Diversification of the Mycorrhizal Mutualists.</title>
        <authorList>
            <consortium name="DOE Joint Genome Institute"/>
            <consortium name="Mycorrhizal Genomics Consortium"/>
            <person name="Kohler A."/>
            <person name="Kuo A."/>
            <person name="Nagy L.G."/>
            <person name="Floudas D."/>
            <person name="Copeland A."/>
            <person name="Barry K.W."/>
            <person name="Cichocki N."/>
            <person name="Veneault-Fourrey C."/>
            <person name="LaButti K."/>
            <person name="Lindquist E.A."/>
            <person name="Lipzen A."/>
            <person name="Lundell T."/>
            <person name="Morin E."/>
            <person name="Murat C."/>
            <person name="Riley R."/>
            <person name="Ohm R."/>
            <person name="Sun H."/>
            <person name="Tunlid A."/>
            <person name="Henrissat B."/>
            <person name="Grigoriev I.V."/>
            <person name="Hibbett D.S."/>
            <person name="Martin F."/>
        </authorList>
    </citation>
    <scope>NUCLEOTIDE SEQUENCE [LARGE SCALE GENOMIC DNA]</scope>
    <source>
        <strain evidence="3">441</strain>
    </source>
</reference>
<dbReference type="Proteomes" id="UP000054018">
    <property type="component" value="Unassembled WGS sequence"/>
</dbReference>
<name>A0A0C9Y3G3_9AGAM</name>
<feature type="compositionally biased region" description="Polar residues" evidence="1">
    <location>
        <begin position="9"/>
        <end position="27"/>
    </location>
</feature>
<dbReference type="EMBL" id="KN833787">
    <property type="protein sequence ID" value="KIK19250.1"/>
    <property type="molecule type" value="Genomic_DNA"/>
</dbReference>
<feature type="compositionally biased region" description="Low complexity" evidence="1">
    <location>
        <begin position="310"/>
        <end position="324"/>
    </location>
</feature>
<feature type="region of interest" description="Disordered" evidence="1">
    <location>
        <begin position="261"/>
        <end position="367"/>
    </location>
</feature>
<evidence type="ECO:0000313" key="2">
    <source>
        <dbReference type="EMBL" id="KIK19250.1"/>
    </source>
</evidence>
<accession>A0A0C9Y3G3</accession>
<keyword evidence="3" id="KW-1185">Reference proteome</keyword>
<feature type="compositionally biased region" description="Basic and acidic residues" evidence="1">
    <location>
        <begin position="353"/>
        <end position="367"/>
    </location>
</feature>
<protein>
    <submittedName>
        <fullName evidence="2">Uncharacterized protein</fullName>
    </submittedName>
</protein>
<dbReference type="HOGENOM" id="CLU_064346_0_0_1"/>
<feature type="compositionally biased region" description="Basic and acidic residues" evidence="1">
    <location>
        <begin position="261"/>
        <end position="275"/>
    </location>
</feature>
<evidence type="ECO:0000256" key="1">
    <source>
        <dbReference type="SAM" id="MobiDB-lite"/>
    </source>
</evidence>
<feature type="compositionally biased region" description="Polar residues" evidence="1">
    <location>
        <begin position="291"/>
        <end position="309"/>
    </location>
</feature>
<dbReference type="OrthoDB" id="2667363at2759"/>
<organism evidence="2 3">
    <name type="scientific">Pisolithus microcarpus 441</name>
    <dbReference type="NCBI Taxonomy" id="765257"/>
    <lineage>
        <taxon>Eukaryota</taxon>
        <taxon>Fungi</taxon>
        <taxon>Dikarya</taxon>
        <taxon>Basidiomycota</taxon>
        <taxon>Agaricomycotina</taxon>
        <taxon>Agaricomycetes</taxon>
        <taxon>Agaricomycetidae</taxon>
        <taxon>Boletales</taxon>
        <taxon>Sclerodermatineae</taxon>
        <taxon>Pisolithaceae</taxon>
        <taxon>Pisolithus</taxon>
    </lineage>
</organism>
<gene>
    <name evidence="2" type="ORF">PISMIDRAFT_13771</name>
</gene>
<feature type="region of interest" description="Disordered" evidence="1">
    <location>
        <begin position="1"/>
        <end position="27"/>
    </location>
</feature>